<dbReference type="InterPro" id="IPR055398">
    <property type="entry name" value="Rossmann-like_BshC"/>
</dbReference>
<organism evidence="5 6">
    <name type="scientific">Neobacillus notoginsengisoli</name>
    <dbReference type="NCBI Taxonomy" id="1578198"/>
    <lineage>
        <taxon>Bacteria</taxon>
        <taxon>Bacillati</taxon>
        <taxon>Bacillota</taxon>
        <taxon>Bacilli</taxon>
        <taxon>Bacillales</taxon>
        <taxon>Bacillaceae</taxon>
        <taxon>Neobacillus</taxon>
    </lineage>
</organism>
<dbReference type="Proteomes" id="UP000284416">
    <property type="component" value="Unassembled WGS sequence"/>
</dbReference>
<proteinExistence type="inferred from homology"/>
<dbReference type="OrthoDB" id="9765151at2"/>
<sequence length="544" mass="62809">MEISNLLMPAANRFASEYLQQTDQIKPFFHYTYNEPSSYWNRVEELRSREFPREGLANHIESYMARFTESEETSHSIVKLKHPDSVVVIGGQQAGIFTGPLYTIHKVISIIQLARQKEAELGIPVVPIFWIAGEDHDYQEVNHLYVPEGTIANKWIFPQKVHEKIMVTDIEINKEHCKNWAGQLVSHFGETAHSRELLYLIESTLEKSETFTDFFAGILMELFKGTELLIVDSGHPGLRQIESGYFDAIIRNHAAVADSLSFQQKAIIQEGFPTLIEATDQSANLFYYDINTNERVLLEYNSETALFVGKNAAFSFSMDELLEIARVEPQLLSNNVVTRPLMQEWLFPVLAFIGGPGEIAYWAELKLIFEHFDIKMPPIVPRLNITILERSIETDLQELQMDVSEVIRRGTDNEKQAFMDSIRDRELESVFTSAKDQVLEQYDKFHEKTAQIAPSLLTMLKKNEEIVIGQLTFMQKKLEDAVQQRHQVTLDKYSRISMALRPEGLPQERVWNVLYYLNKYGLDFVNRLAELEYEFDGTHKLVRI</sequence>
<gene>
    <name evidence="2 5" type="primary">bshC</name>
    <name evidence="5" type="ORF">D1B31_17485</name>
</gene>
<evidence type="ECO:0000256" key="2">
    <source>
        <dbReference type="HAMAP-Rule" id="MF_01867"/>
    </source>
</evidence>
<dbReference type="NCBIfam" id="TIGR03998">
    <property type="entry name" value="thiol_BshC"/>
    <property type="match status" value="1"/>
</dbReference>
<feature type="domain" description="Bacillithiol biosynthesis BshC C-terminal coiled-coil" evidence="4">
    <location>
        <begin position="385"/>
        <end position="543"/>
    </location>
</feature>
<accession>A0A417YQI3</accession>
<protein>
    <recommendedName>
        <fullName evidence="2">Putative cysteine ligase BshC</fullName>
        <ecNumber evidence="2">6.-.-.-</ecNumber>
    </recommendedName>
</protein>
<keyword evidence="6" id="KW-1185">Reference proteome</keyword>
<reference evidence="5 6" key="1">
    <citation type="journal article" date="2017" name="Int. J. Syst. Evol. Microbiol.">
        <title>Bacillus notoginsengisoli sp. nov., a novel bacterium isolated from the rhizosphere of Panax notoginseng.</title>
        <authorList>
            <person name="Zhang M.Y."/>
            <person name="Cheng J."/>
            <person name="Cai Y."/>
            <person name="Zhang T.Y."/>
            <person name="Wu Y.Y."/>
            <person name="Manikprabhu D."/>
            <person name="Li W.J."/>
            <person name="Zhang Y.X."/>
        </authorList>
    </citation>
    <scope>NUCLEOTIDE SEQUENCE [LARGE SCALE GENOMIC DNA]</scope>
    <source>
        <strain evidence="5 6">JCM 30743</strain>
    </source>
</reference>
<dbReference type="AlphaFoldDB" id="A0A417YQI3"/>
<dbReference type="Pfam" id="PF10079">
    <property type="entry name" value="Rossmann-like_BshC"/>
    <property type="match status" value="1"/>
</dbReference>
<evidence type="ECO:0000259" key="3">
    <source>
        <dbReference type="Pfam" id="PF10079"/>
    </source>
</evidence>
<dbReference type="GO" id="GO:0016874">
    <property type="term" value="F:ligase activity"/>
    <property type="evidence" value="ECO:0007669"/>
    <property type="project" value="UniProtKB-UniRule"/>
</dbReference>
<dbReference type="HAMAP" id="MF_01867">
    <property type="entry name" value="BshC"/>
    <property type="match status" value="1"/>
</dbReference>
<keyword evidence="1 2" id="KW-0436">Ligase</keyword>
<dbReference type="RefSeq" id="WP_118922791.1">
    <property type="nucleotide sequence ID" value="NZ_QWEG01000011.1"/>
</dbReference>
<comment type="function">
    <text evidence="2">Involved in bacillithiol (BSH) biosynthesis. May catalyze the last step of the pathway, the addition of cysteine to glucosamine malate (GlcN-Mal) to generate BSH.</text>
</comment>
<name>A0A417YQI3_9BACI</name>
<dbReference type="Pfam" id="PF24850">
    <property type="entry name" value="CC_BshC"/>
    <property type="match status" value="1"/>
</dbReference>
<dbReference type="InterPro" id="IPR055399">
    <property type="entry name" value="CC_BshC"/>
</dbReference>
<dbReference type="InterPro" id="IPR011199">
    <property type="entry name" value="Bacillithiol_biosynth_BshC"/>
</dbReference>
<dbReference type="EMBL" id="QWEG01000011">
    <property type="protein sequence ID" value="RHW36507.1"/>
    <property type="molecule type" value="Genomic_DNA"/>
</dbReference>
<evidence type="ECO:0000313" key="5">
    <source>
        <dbReference type="EMBL" id="RHW36507.1"/>
    </source>
</evidence>
<evidence type="ECO:0000256" key="1">
    <source>
        <dbReference type="ARBA" id="ARBA00022598"/>
    </source>
</evidence>
<evidence type="ECO:0000259" key="4">
    <source>
        <dbReference type="Pfam" id="PF24850"/>
    </source>
</evidence>
<comment type="caution">
    <text evidence="5">The sequence shown here is derived from an EMBL/GenBank/DDBJ whole genome shotgun (WGS) entry which is preliminary data.</text>
</comment>
<feature type="domain" description="Bacillithiol biosynthesis BshC N-terminal Rossmann-like" evidence="3">
    <location>
        <begin position="1"/>
        <end position="383"/>
    </location>
</feature>
<dbReference type="PIRSF" id="PIRSF012535">
    <property type="entry name" value="UCP012535"/>
    <property type="match status" value="1"/>
</dbReference>
<comment type="similarity">
    <text evidence="2">Belongs to the BshC family.</text>
</comment>
<dbReference type="EC" id="6.-.-.-" evidence="2"/>
<evidence type="ECO:0000313" key="6">
    <source>
        <dbReference type="Proteomes" id="UP000284416"/>
    </source>
</evidence>